<dbReference type="Proteomes" id="UP000031516">
    <property type="component" value="Unassembled WGS sequence"/>
</dbReference>
<gene>
    <name evidence="2" type="ORF">KLDO_g3915</name>
</gene>
<dbReference type="Gene3D" id="3.60.10.10">
    <property type="entry name" value="Endonuclease/exonuclease/phosphatase"/>
    <property type="match status" value="1"/>
</dbReference>
<dbReference type="Pfam" id="PF03372">
    <property type="entry name" value="Exo_endo_phos"/>
    <property type="match status" value="1"/>
</dbReference>
<evidence type="ECO:0000313" key="3">
    <source>
        <dbReference type="Proteomes" id="UP000031516"/>
    </source>
</evidence>
<comment type="caution">
    <text evidence="2">The sequence shown here is derived from an EMBL/GenBank/DDBJ whole genome shotgun (WGS) entry which is preliminary data.</text>
</comment>
<dbReference type="AlphaFoldDB" id="A0A0A8LC46"/>
<proteinExistence type="predicted"/>
<evidence type="ECO:0000259" key="1">
    <source>
        <dbReference type="Pfam" id="PF03372"/>
    </source>
</evidence>
<organism evidence="2 3">
    <name type="scientific">Kluyveromyces dobzhanskii CBS 2104</name>
    <dbReference type="NCBI Taxonomy" id="1427455"/>
    <lineage>
        <taxon>Eukaryota</taxon>
        <taxon>Fungi</taxon>
        <taxon>Dikarya</taxon>
        <taxon>Ascomycota</taxon>
        <taxon>Saccharomycotina</taxon>
        <taxon>Saccharomycetes</taxon>
        <taxon>Saccharomycetales</taxon>
        <taxon>Saccharomycetaceae</taxon>
        <taxon>Kluyveromyces</taxon>
    </lineage>
</organism>
<dbReference type="EMBL" id="CCBQ010000045">
    <property type="protein sequence ID" value="CDO95683.1"/>
    <property type="molecule type" value="Genomic_DNA"/>
</dbReference>
<dbReference type="PANTHER" id="PTHR12121">
    <property type="entry name" value="CARBON CATABOLITE REPRESSOR PROTEIN 4"/>
    <property type="match status" value="1"/>
</dbReference>
<sequence length="371" mass="43308">MFGRKLLPVLRKIPANTKIKNPSSALRGPFNDRFTMLTYNTLSPHYMWPQVYTYVKDEYKNWDYRHKLLEHELFYKYKADIVCLQELTSSDYNEFWKTQMMERLNYGSNFTAKTPPSYWTKPQEYMDGVGIFYNLDKFEYLFSSSLYLNDVVGTFDQEELTYLNHQKITLTNGAGDVIGEDSLYNVAKARNQVCLFVMLRHRESKSIIVVINTHLYWKYDEVKLIQCLIIMRKLQRIIKGLLMGLEGVTYSNVKILFSGDFNSSRDSLVIKFLNGQMIKHGGINLQNPMRAYLRHSIYDDIPDDAYVHTCYSGKLKGIFDYIWFHPGDFEVQQVLSGSEVSEELALSNELGLPNKNHPSDHIPVLTELRIL</sequence>
<dbReference type="OrthoDB" id="428734at2759"/>
<evidence type="ECO:0000313" key="2">
    <source>
        <dbReference type="EMBL" id="CDO95683.1"/>
    </source>
</evidence>
<accession>A0A0A8LC46</accession>
<dbReference type="PANTHER" id="PTHR12121:SF11">
    <property type="entry name" value="RNA EXONUCLEASE NGL1"/>
    <property type="match status" value="1"/>
</dbReference>
<name>A0A0A8LC46_9SACH</name>
<feature type="domain" description="Endonuclease/exonuclease/phosphatase" evidence="1">
    <location>
        <begin position="37"/>
        <end position="361"/>
    </location>
</feature>
<dbReference type="InterPro" id="IPR050410">
    <property type="entry name" value="CCR4/nocturin_mRNA_transcr"/>
</dbReference>
<reference evidence="2 3" key="1">
    <citation type="submission" date="2014-03" db="EMBL/GenBank/DDBJ databases">
        <title>The genome of Kluyveromyces dobzhanskii.</title>
        <authorList>
            <person name="Nystedt B."/>
            <person name="Astrom S."/>
        </authorList>
    </citation>
    <scope>NUCLEOTIDE SEQUENCE [LARGE SCALE GENOMIC DNA]</scope>
    <source>
        <strain evidence="2 3">CBS 2104</strain>
    </source>
</reference>
<dbReference type="GO" id="GO:0000175">
    <property type="term" value="F:3'-5'-RNA exonuclease activity"/>
    <property type="evidence" value="ECO:0007669"/>
    <property type="project" value="TreeGrafter"/>
</dbReference>
<dbReference type="InterPro" id="IPR036691">
    <property type="entry name" value="Endo/exonu/phosph_ase_sf"/>
</dbReference>
<protein>
    <submittedName>
        <fullName evidence="2">WGS project CCBQ000000000 data, contig 00015</fullName>
    </submittedName>
</protein>
<keyword evidence="3" id="KW-1185">Reference proteome</keyword>
<dbReference type="InterPro" id="IPR005135">
    <property type="entry name" value="Endo/exonuclease/phosphatase"/>
</dbReference>
<dbReference type="SUPFAM" id="SSF56219">
    <property type="entry name" value="DNase I-like"/>
    <property type="match status" value="1"/>
</dbReference>